<reference evidence="4 5" key="1">
    <citation type="submission" date="2024-06" db="EMBL/GenBank/DDBJ databases">
        <authorList>
            <person name="Kaempfer P."/>
            <person name="Viver T."/>
        </authorList>
    </citation>
    <scope>NUCLEOTIDE SEQUENCE [LARGE SCALE GENOMIC DNA]</scope>
    <source>
        <strain evidence="4 5">ST-64</strain>
    </source>
</reference>
<evidence type="ECO:0000313" key="4">
    <source>
        <dbReference type="EMBL" id="MFL9840317.1"/>
    </source>
</evidence>
<dbReference type="PROSITE" id="PS51257">
    <property type="entry name" value="PROKAR_LIPOPROTEIN"/>
    <property type="match status" value="1"/>
</dbReference>
<dbReference type="Proteomes" id="UP001629244">
    <property type="component" value="Unassembled WGS sequence"/>
</dbReference>
<keyword evidence="2" id="KW-0378">Hydrolase</keyword>
<evidence type="ECO:0000256" key="2">
    <source>
        <dbReference type="ARBA" id="ARBA00022801"/>
    </source>
</evidence>
<feature type="signal peptide" evidence="3">
    <location>
        <begin position="1"/>
        <end position="19"/>
    </location>
</feature>
<dbReference type="EMBL" id="JBELQC010000001">
    <property type="protein sequence ID" value="MFL9840317.1"/>
    <property type="molecule type" value="Genomic_DNA"/>
</dbReference>
<keyword evidence="1" id="KW-0479">Metal-binding</keyword>
<evidence type="ECO:0008006" key="6">
    <source>
        <dbReference type="Google" id="ProtNLM"/>
    </source>
</evidence>
<name>A0ABW8YKU6_9SPHN</name>
<protein>
    <recommendedName>
        <fullName evidence="6">Peptidase family M49</fullName>
    </recommendedName>
</protein>
<dbReference type="RefSeq" id="WP_408077258.1">
    <property type="nucleotide sequence ID" value="NZ_JBELQC010000001.1"/>
</dbReference>
<dbReference type="PANTHER" id="PTHR23422">
    <property type="entry name" value="DIPEPTIDYL PEPTIDASE III-RELATED"/>
    <property type="match status" value="1"/>
</dbReference>
<evidence type="ECO:0000256" key="1">
    <source>
        <dbReference type="ARBA" id="ARBA00022723"/>
    </source>
</evidence>
<dbReference type="PANTHER" id="PTHR23422:SF9">
    <property type="entry name" value="ZN-DEPENDENT HYDROLASE"/>
    <property type="match status" value="1"/>
</dbReference>
<comment type="caution">
    <text evidence="4">The sequence shown here is derived from an EMBL/GenBank/DDBJ whole genome shotgun (WGS) entry which is preliminary data.</text>
</comment>
<accession>A0ABW8YKU6</accession>
<evidence type="ECO:0000256" key="3">
    <source>
        <dbReference type="SAM" id="SignalP"/>
    </source>
</evidence>
<sequence length="554" mass="61158">MRKTALAALLLATAACNQAPPAGNESNATAPAANGDLAAQKAKLAVIDMQVDTRFLTDEERQVVNLLIQASDVMSEIYRSQRDAKWRETRAAIAKDGDALKLEMYDRYFGPWDELDDKRAFWGNGAMPEGAGFYPADLTRDQFDAYLAANPGQKQALTSPYTVVVRDGEKLKAIPYSVAYKDELTRAADLLNKAAAITTNPSLKKFLTLRAKAFLTDDYFESELAWMDLKDTPIEVAIGPYEVYTDRLHGQKTAFESFVTLKDPEESAALAKYKRYLRDMEANLPVDEKYKNFQRGFESPIAVAEQVRGGGDNVPGVQTIAFNLPNDERVREAKGAKKVILSNVLGAKYDRILAPMAPLVLVPDQASLVAKKYMQLETLFHELSHSLGPGTITVGGQKTTVSEALRDQASALEEAKADVMGAWNILFMMEKGELPAAEKPQLFATYLAGTFRAMRFGVEEAHGQGAAMQYAYLKSKGAFAWDEKAGRYRIDNARFEAALRDLLRDMIVLQGNGDYDGVKAFMAKWAVLDDPAKRVIASMGSIPVDIRPVYPDKV</sequence>
<keyword evidence="5" id="KW-1185">Reference proteome</keyword>
<dbReference type="InterPro" id="IPR039461">
    <property type="entry name" value="Peptidase_M49"/>
</dbReference>
<keyword evidence="3" id="KW-0732">Signal</keyword>
<proteinExistence type="predicted"/>
<dbReference type="Gene3D" id="3.30.540.30">
    <property type="match status" value="1"/>
</dbReference>
<gene>
    <name evidence="4" type="ORF">ABS767_05020</name>
</gene>
<evidence type="ECO:0000313" key="5">
    <source>
        <dbReference type="Proteomes" id="UP001629244"/>
    </source>
</evidence>
<dbReference type="Pfam" id="PF03571">
    <property type="entry name" value="Peptidase_M49"/>
    <property type="match status" value="1"/>
</dbReference>
<feature type="chain" id="PRO_5047504060" description="Peptidase family M49" evidence="3">
    <location>
        <begin position="20"/>
        <end position="554"/>
    </location>
</feature>
<organism evidence="4 5">
    <name type="scientific">Sphingomonas plantiphila</name>
    <dbReference type="NCBI Taxonomy" id="3163295"/>
    <lineage>
        <taxon>Bacteria</taxon>
        <taxon>Pseudomonadati</taxon>
        <taxon>Pseudomonadota</taxon>
        <taxon>Alphaproteobacteria</taxon>
        <taxon>Sphingomonadales</taxon>
        <taxon>Sphingomonadaceae</taxon>
        <taxon>Sphingomonas</taxon>
    </lineage>
</organism>